<comment type="caution">
    <text evidence="3">The sequence shown here is derived from an EMBL/GenBank/DDBJ whole genome shotgun (WGS) entry which is preliminary data.</text>
</comment>
<keyword evidence="2" id="KW-0479">Metal-binding</keyword>
<name>A0ABQ3V9C7_9CHLR</name>
<reference evidence="3 4" key="1">
    <citation type="journal article" date="2021" name="Int. J. Syst. Evol. Microbiol.">
        <title>Reticulibacter mediterranei gen. nov., sp. nov., within the new family Reticulibacteraceae fam. nov., and Ktedonospora formicarum gen. nov., sp. nov., Ktedonobacter robiniae sp. nov., Dictyobacter formicarum sp. nov. and Dictyobacter arantiisoli sp. nov., belonging to the class Ktedonobacteria.</title>
        <authorList>
            <person name="Yabe S."/>
            <person name="Zheng Y."/>
            <person name="Wang C.M."/>
            <person name="Sakai Y."/>
            <person name="Abe K."/>
            <person name="Yokota A."/>
            <person name="Donadio S."/>
            <person name="Cavaletti L."/>
            <person name="Monciardini P."/>
        </authorList>
    </citation>
    <scope>NUCLEOTIDE SEQUENCE [LARGE SCALE GENOMIC DNA]</scope>
    <source>
        <strain evidence="3 4">SOSP1-9</strain>
    </source>
</reference>
<evidence type="ECO:0000256" key="2">
    <source>
        <dbReference type="RuleBase" id="RU000461"/>
    </source>
</evidence>
<dbReference type="PROSITE" id="PS00086">
    <property type="entry name" value="CYTOCHROME_P450"/>
    <property type="match status" value="1"/>
</dbReference>
<dbReference type="RefSeq" id="WP_201359812.1">
    <property type="nucleotide sequence ID" value="NZ_BNJJ01000001.1"/>
</dbReference>
<evidence type="ECO:0000256" key="1">
    <source>
        <dbReference type="ARBA" id="ARBA00010617"/>
    </source>
</evidence>
<keyword evidence="4" id="KW-1185">Reference proteome</keyword>
<protein>
    <submittedName>
        <fullName evidence="3">Cytochrome P450 YjiB</fullName>
    </submittedName>
</protein>
<dbReference type="InterPro" id="IPR001128">
    <property type="entry name" value="Cyt_P450"/>
</dbReference>
<evidence type="ECO:0000313" key="4">
    <source>
        <dbReference type="Proteomes" id="UP000635565"/>
    </source>
</evidence>
<comment type="similarity">
    <text evidence="1 2">Belongs to the cytochrome P450 family.</text>
</comment>
<keyword evidence="2" id="KW-0503">Monooxygenase</keyword>
<dbReference type="InterPro" id="IPR002397">
    <property type="entry name" value="Cyt_P450_B"/>
</dbReference>
<dbReference type="PANTHER" id="PTHR46696:SF1">
    <property type="entry name" value="CYTOCHROME P450 YJIB-RELATED"/>
    <property type="match status" value="1"/>
</dbReference>
<keyword evidence="2" id="KW-0349">Heme</keyword>
<dbReference type="PRINTS" id="PR00359">
    <property type="entry name" value="BP450"/>
</dbReference>
<gene>
    <name evidence="3" type="primary">yjiB_2</name>
    <name evidence="3" type="ORF">KSZ_01120</name>
</gene>
<dbReference type="CDD" id="cd11032">
    <property type="entry name" value="P450_EryK-like"/>
    <property type="match status" value="1"/>
</dbReference>
<keyword evidence="2" id="KW-0408">Iron</keyword>
<accession>A0ABQ3V9C7</accession>
<dbReference type="SUPFAM" id="SSF48264">
    <property type="entry name" value="Cytochrome P450"/>
    <property type="match status" value="1"/>
</dbReference>
<dbReference type="InterPro" id="IPR036396">
    <property type="entry name" value="Cyt_P450_sf"/>
</dbReference>
<evidence type="ECO:0000313" key="3">
    <source>
        <dbReference type="EMBL" id="GHO82106.1"/>
    </source>
</evidence>
<organism evidence="3 4">
    <name type="scientific">Dictyobacter formicarum</name>
    <dbReference type="NCBI Taxonomy" id="2778368"/>
    <lineage>
        <taxon>Bacteria</taxon>
        <taxon>Bacillati</taxon>
        <taxon>Chloroflexota</taxon>
        <taxon>Ktedonobacteria</taxon>
        <taxon>Ktedonobacterales</taxon>
        <taxon>Dictyobacteraceae</taxon>
        <taxon>Dictyobacter</taxon>
    </lineage>
</organism>
<dbReference type="Pfam" id="PF00067">
    <property type="entry name" value="p450"/>
    <property type="match status" value="1"/>
</dbReference>
<dbReference type="InterPro" id="IPR017972">
    <property type="entry name" value="Cyt_P450_CS"/>
</dbReference>
<dbReference type="Proteomes" id="UP000635565">
    <property type="component" value="Unassembled WGS sequence"/>
</dbReference>
<keyword evidence="2" id="KW-0560">Oxidoreductase</keyword>
<dbReference type="PANTHER" id="PTHR46696">
    <property type="entry name" value="P450, PUTATIVE (EUROFUNG)-RELATED"/>
    <property type="match status" value="1"/>
</dbReference>
<dbReference type="Gene3D" id="1.10.630.10">
    <property type="entry name" value="Cytochrome P450"/>
    <property type="match status" value="1"/>
</dbReference>
<dbReference type="EMBL" id="BNJJ01000001">
    <property type="protein sequence ID" value="GHO82106.1"/>
    <property type="molecule type" value="Genomic_DNA"/>
</dbReference>
<sequence>MPPTASQSSEPSLTAHILKDPLNPFPWYRMMREQYPVYYSREFHSWFITRYSDVQRVINDPLLFSSEQSIRSRPAGRVQQTTRTLLWTDPPRHRQLRSLINQAFTPRTIANLAPRVAEIVHSHLDQVASLGQMDVVKDLANPLPIIVIAELLGIPIQDQQQFKHWSDIIVSPARLQKKQAVIEMNNYFQMVVDRRRQHAQDDLISALLTAHIEGTYLTDAEILSFCRLLLVAGHETSTNLIGNALLTFDEHPSVFEELQAQPELLPGAIEEVIRYRTPIQRLRRAITVDTWIGEHHIKAGEIVSPVLGAANRDETLFTKPEVFDIHRTPNRHLGFGHGIHFCIGSSLARLETKVALEILLTRFASLKRISEVPLQHVASSFVYGVKSLPMTLQERK</sequence>
<proteinExistence type="inferred from homology"/>